<evidence type="ECO:0000313" key="2">
    <source>
        <dbReference type="Proteomes" id="UP001203423"/>
    </source>
</evidence>
<keyword evidence="2" id="KW-1185">Reference proteome</keyword>
<name>A0ABT0LCY3_9GAMM</name>
<dbReference type="EMBL" id="JAKIKS010000053">
    <property type="protein sequence ID" value="MCL1125568.1"/>
    <property type="molecule type" value="Genomic_DNA"/>
</dbReference>
<protein>
    <submittedName>
        <fullName evidence="1">Uncharacterized protein</fullName>
    </submittedName>
</protein>
<reference evidence="1 2" key="1">
    <citation type="submission" date="2022-01" db="EMBL/GenBank/DDBJ databases">
        <title>Whole genome-based taxonomy of the Shewanellaceae.</title>
        <authorList>
            <person name="Martin-Rodriguez A.J."/>
        </authorList>
    </citation>
    <scope>NUCLEOTIDE SEQUENCE [LARGE SCALE GENOMIC DNA]</scope>
    <source>
        <strain evidence="1 2">DSM 17177</strain>
    </source>
</reference>
<dbReference type="RefSeq" id="WP_248940879.1">
    <property type="nucleotide sequence ID" value="NZ_JAKIKS010000053.1"/>
</dbReference>
<proteinExistence type="predicted"/>
<dbReference type="Proteomes" id="UP001203423">
    <property type="component" value="Unassembled WGS sequence"/>
</dbReference>
<gene>
    <name evidence="1" type="ORF">L2764_14050</name>
</gene>
<sequence>MKITVFFMSCTLGTVILLLSMNNIPTFNSSNNYCTSQIKEYRKDLPASHPKNHCTTQVQSLTWMNWLTGQSRTNQLHFIDFLELLHGNTRIPLSQVSSINSHQSLNLC</sequence>
<organism evidence="1 2">
    <name type="scientific">Shewanella surugensis</name>
    <dbReference type="NCBI Taxonomy" id="212020"/>
    <lineage>
        <taxon>Bacteria</taxon>
        <taxon>Pseudomonadati</taxon>
        <taxon>Pseudomonadota</taxon>
        <taxon>Gammaproteobacteria</taxon>
        <taxon>Alteromonadales</taxon>
        <taxon>Shewanellaceae</taxon>
        <taxon>Shewanella</taxon>
    </lineage>
</organism>
<comment type="caution">
    <text evidence="1">The sequence shown here is derived from an EMBL/GenBank/DDBJ whole genome shotgun (WGS) entry which is preliminary data.</text>
</comment>
<accession>A0ABT0LCY3</accession>
<evidence type="ECO:0000313" key="1">
    <source>
        <dbReference type="EMBL" id="MCL1125568.1"/>
    </source>
</evidence>